<dbReference type="GO" id="GO:0016491">
    <property type="term" value="F:oxidoreductase activity"/>
    <property type="evidence" value="ECO:0007669"/>
    <property type="project" value="UniProtKB-KW"/>
</dbReference>
<proteinExistence type="predicted"/>
<keyword evidence="3" id="KW-1015">Disulfide bond</keyword>
<dbReference type="InterPro" id="IPR036249">
    <property type="entry name" value="Thioredoxin-like_sf"/>
</dbReference>
<dbReference type="Proteomes" id="UP000469011">
    <property type="component" value="Unassembled WGS sequence"/>
</dbReference>
<dbReference type="Pfam" id="PF18312">
    <property type="entry name" value="ScsC_N"/>
    <property type="match status" value="1"/>
</dbReference>
<evidence type="ECO:0000256" key="1">
    <source>
        <dbReference type="ARBA" id="ARBA00022729"/>
    </source>
</evidence>
<dbReference type="InterPro" id="IPR001853">
    <property type="entry name" value="DSBA-like_thioredoxin_dom"/>
</dbReference>
<evidence type="ECO:0000256" key="2">
    <source>
        <dbReference type="ARBA" id="ARBA00023002"/>
    </source>
</evidence>
<organism evidence="6 7">
    <name type="scientific">Jiella pacifica</name>
    <dbReference type="NCBI Taxonomy" id="2696469"/>
    <lineage>
        <taxon>Bacteria</taxon>
        <taxon>Pseudomonadati</taxon>
        <taxon>Pseudomonadota</taxon>
        <taxon>Alphaproteobacteria</taxon>
        <taxon>Hyphomicrobiales</taxon>
        <taxon>Aurantimonadaceae</taxon>
        <taxon>Jiella</taxon>
    </lineage>
</organism>
<protein>
    <submittedName>
        <fullName evidence="6">Thioredoxin domain-containing protein</fullName>
    </submittedName>
</protein>
<keyword evidence="7" id="KW-1185">Reference proteome</keyword>
<sequence>MGFTVSLALSVLAVGLSGAALLFATGMLDTERPVSADFASQARSYLLENPEVLVESFRLLEERQLAAETNELQAVIAERRDEIFNDPAAPVVGNPQGAVTLVEFFDYNCPYCRNATPILADAAEANDELRIVYKEFPILGPGSEFAARAALASQRQGKYEPFHEAMMAYSGSIDESSTLEIAAQVGLDIEQLKQDMQDPPIEEAIGRNLALAQALRITGTPTFIVGDEIIRGLVDAATLERIIANARMPGEG</sequence>
<evidence type="ECO:0000256" key="4">
    <source>
        <dbReference type="ARBA" id="ARBA00023284"/>
    </source>
</evidence>
<comment type="caution">
    <text evidence="6">The sequence shown here is derived from an EMBL/GenBank/DDBJ whole genome shotgun (WGS) entry which is preliminary data.</text>
</comment>
<keyword evidence="2" id="KW-0560">Oxidoreductase</keyword>
<evidence type="ECO:0000313" key="6">
    <source>
        <dbReference type="EMBL" id="NDW07975.1"/>
    </source>
</evidence>
<gene>
    <name evidence="6" type="ORF">GTK09_26690</name>
</gene>
<dbReference type="AlphaFoldDB" id="A0A6N9TCM2"/>
<dbReference type="PANTHER" id="PTHR13887">
    <property type="entry name" value="GLUTATHIONE S-TRANSFERASE KAPPA"/>
    <property type="match status" value="1"/>
</dbReference>
<evidence type="ECO:0000259" key="5">
    <source>
        <dbReference type="PROSITE" id="PS51352"/>
    </source>
</evidence>
<evidence type="ECO:0000256" key="3">
    <source>
        <dbReference type="ARBA" id="ARBA00023157"/>
    </source>
</evidence>
<dbReference type="CDD" id="cd03023">
    <property type="entry name" value="DsbA_Com1_like"/>
    <property type="match status" value="1"/>
</dbReference>
<accession>A0A6N9TCM2</accession>
<keyword evidence="4" id="KW-0676">Redox-active center</keyword>
<keyword evidence="1" id="KW-0732">Signal</keyword>
<feature type="domain" description="Thioredoxin" evidence="5">
    <location>
        <begin position="60"/>
        <end position="248"/>
    </location>
</feature>
<dbReference type="PROSITE" id="PS51352">
    <property type="entry name" value="THIOREDOXIN_2"/>
    <property type="match status" value="1"/>
</dbReference>
<dbReference type="PANTHER" id="PTHR13887:SF14">
    <property type="entry name" value="DISULFIDE BOND FORMATION PROTEIN D"/>
    <property type="match status" value="1"/>
</dbReference>
<dbReference type="SUPFAM" id="SSF52833">
    <property type="entry name" value="Thioredoxin-like"/>
    <property type="match status" value="1"/>
</dbReference>
<evidence type="ECO:0000313" key="7">
    <source>
        <dbReference type="Proteomes" id="UP000469011"/>
    </source>
</evidence>
<dbReference type="Pfam" id="PF01323">
    <property type="entry name" value="DSBA"/>
    <property type="match status" value="1"/>
</dbReference>
<dbReference type="InterPro" id="IPR041205">
    <property type="entry name" value="ScsC_N"/>
</dbReference>
<name>A0A6N9TCM2_9HYPH</name>
<dbReference type="Gene3D" id="3.40.30.10">
    <property type="entry name" value="Glutaredoxin"/>
    <property type="match status" value="1"/>
</dbReference>
<dbReference type="InterPro" id="IPR013766">
    <property type="entry name" value="Thioredoxin_domain"/>
</dbReference>
<reference evidence="6 7" key="1">
    <citation type="submission" date="2020-01" db="EMBL/GenBank/DDBJ databases">
        <title>Jiella pacifica sp. nov.</title>
        <authorList>
            <person name="Xue Z."/>
            <person name="Zhu S."/>
            <person name="Chen J."/>
            <person name="Yang J."/>
        </authorList>
    </citation>
    <scope>NUCLEOTIDE SEQUENCE [LARGE SCALE GENOMIC DNA]</scope>
    <source>
        <strain evidence="6 7">40Bstr34</strain>
    </source>
</reference>
<dbReference type="EMBL" id="JAAAMG010000049">
    <property type="protein sequence ID" value="NDW07975.1"/>
    <property type="molecule type" value="Genomic_DNA"/>
</dbReference>